<evidence type="ECO:0000259" key="9">
    <source>
        <dbReference type="SMART" id="SM00387"/>
    </source>
</evidence>
<protein>
    <recommendedName>
        <fullName evidence="2">histidine kinase</fullName>
        <ecNumber evidence="2">2.7.13.3</ecNumber>
    </recommendedName>
</protein>
<evidence type="ECO:0000256" key="2">
    <source>
        <dbReference type="ARBA" id="ARBA00012438"/>
    </source>
</evidence>
<dbReference type="InterPro" id="IPR036890">
    <property type="entry name" value="HATPase_C_sf"/>
</dbReference>
<dbReference type="SUPFAM" id="SSF55874">
    <property type="entry name" value="ATPase domain of HSP90 chaperone/DNA topoisomerase II/histidine kinase"/>
    <property type="match status" value="1"/>
</dbReference>
<gene>
    <name evidence="10" type="ORF">ACFWSS_10605</name>
</gene>
<organism evidence="10 11">
    <name type="scientific">Streptomyces sindenensis</name>
    <dbReference type="NCBI Taxonomy" id="67363"/>
    <lineage>
        <taxon>Bacteria</taxon>
        <taxon>Bacillati</taxon>
        <taxon>Actinomycetota</taxon>
        <taxon>Actinomycetes</taxon>
        <taxon>Kitasatosporales</taxon>
        <taxon>Streptomycetaceae</taxon>
        <taxon>Streptomyces</taxon>
    </lineage>
</organism>
<comment type="caution">
    <text evidence="10">The sequence shown here is derived from an EMBL/GenBank/DDBJ whole genome shotgun (WGS) entry which is preliminary data.</text>
</comment>
<feature type="compositionally biased region" description="Pro residues" evidence="7">
    <location>
        <begin position="534"/>
        <end position="543"/>
    </location>
</feature>
<keyword evidence="3" id="KW-0597">Phosphoprotein</keyword>
<keyword evidence="6" id="KW-0175">Coiled coil</keyword>
<evidence type="ECO:0000256" key="1">
    <source>
        <dbReference type="ARBA" id="ARBA00000085"/>
    </source>
</evidence>
<evidence type="ECO:0000256" key="7">
    <source>
        <dbReference type="SAM" id="MobiDB-lite"/>
    </source>
</evidence>
<feature type="compositionally biased region" description="Low complexity" evidence="7">
    <location>
        <begin position="524"/>
        <end position="533"/>
    </location>
</feature>
<dbReference type="Pfam" id="PF02518">
    <property type="entry name" value="HATPase_c"/>
    <property type="match status" value="1"/>
</dbReference>
<evidence type="ECO:0000256" key="6">
    <source>
        <dbReference type="SAM" id="Coils"/>
    </source>
</evidence>
<dbReference type="Proteomes" id="UP001598251">
    <property type="component" value="Unassembled WGS sequence"/>
</dbReference>
<dbReference type="PANTHER" id="PTHR45436:SF5">
    <property type="entry name" value="SENSOR HISTIDINE KINASE TRCS"/>
    <property type="match status" value="1"/>
</dbReference>
<keyword evidence="8" id="KW-0472">Membrane</keyword>
<evidence type="ECO:0000256" key="5">
    <source>
        <dbReference type="ARBA" id="ARBA00022777"/>
    </source>
</evidence>
<keyword evidence="5" id="KW-0418">Kinase</keyword>
<feature type="compositionally biased region" description="Low complexity" evidence="7">
    <location>
        <begin position="473"/>
        <end position="482"/>
    </location>
</feature>
<dbReference type="InterPro" id="IPR003594">
    <property type="entry name" value="HATPase_dom"/>
</dbReference>
<dbReference type="EC" id="2.7.13.3" evidence="2"/>
<keyword evidence="8" id="KW-1133">Transmembrane helix</keyword>
<feature type="transmembrane region" description="Helical" evidence="8">
    <location>
        <begin position="48"/>
        <end position="72"/>
    </location>
</feature>
<evidence type="ECO:0000256" key="4">
    <source>
        <dbReference type="ARBA" id="ARBA00022679"/>
    </source>
</evidence>
<comment type="catalytic activity">
    <reaction evidence="1">
        <text>ATP + protein L-histidine = ADP + protein N-phospho-L-histidine.</text>
        <dbReference type="EC" id="2.7.13.3"/>
    </reaction>
</comment>
<feature type="compositionally biased region" description="Pro residues" evidence="7">
    <location>
        <begin position="483"/>
        <end position="497"/>
    </location>
</feature>
<evidence type="ECO:0000313" key="11">
    <source>
        <dbReference type="Proteomes" id="UP001598251"/>
    </source>
</evidence>
<dbReference type="GO" id="GO:0005524">
    <property type="term" value="F:ATP binding"/>
    <property type="evidence" value="ECO:0007669"/>
    <property type="project" value="UniProtKB-KW"/>
</dbReference>
<feature type="compositionally biased region" description="Pro residues" evidence="7">
    <location>
        <begin position="639"/>
        <end position="648"/>
    </location>
</feature>
<keyword evidence="10" id="KW-0067">ATP-binding</keyword>
<dbReference type="SMART" id="SM00387">
    <property type="entry name" value="HATPase_c"/>
    <property type="match status" value="1"/>
</dbReference>
<accession>A0ABW6EDW6</accession>
<evidence type="ECO:0000256" key="8">
    <source>
        <dbReference type="SAM" id="Phobius"/>
    </source>
</evidence>
<proteinExistence type="predicted"/>
<feature type="domain" description="Histidine kinase/HSP90-like ATPase" evidence="9">
    <location>
        <begin position="345"/>
        <end position="456"/>
    </location>
</feature>
<name>A0ABW6EDW6_9ACTN</name>
<feature type="coiled-coil region" evidence="6">
    <location>
        <begin position="165"/>
        <end position="192"/>
    </location>
</feature>
<feature type="compositionally biased region" description="Pro residues" evidence="7">
    <location>
        <begin position="506"/>
        <end position="523"/>
    </location>
</feature>
<keyword evidence="4" id="KW-0808">Transferase</keyword>
<dbReference type="InterPro" id="IPR050428">
    <property type="entry name" value="TCS_sensor_his_kinase"/>
</dbReference>
<reference evidence="10 11" key="1">
    <citation type="submission" date="2024-09" db="EMBL/GenBank/DDBJ databases">
        <title>The Natural Products Discovery Center: Release of the First 8490 Sequenced Strains for Exploring Actinobacteria Biosynthetic Diversity.</title>
        <authorList>
            <person name="Kalkreuter E."/>
            <person name="Kautsar S.A."/>
            <person name="Yang D."/>
            <person name="Bader C.D."/>
            <person name="Teijaro C.N."/>
            <person name="Fluegel L."/>
            <person name="Davis C.M."/>
            <person name="Simpson J.R."/>
            <person name="Lauterbach L."/>
            <person name="Steele A.D."/>
            <person name="Gui C."/>
            <person name="Meng S."/>
            <person name="Li G."/>
            <person name="Viehrig K."/>
            <person name="Ye F."/>
            <person name="Su P."/>
            <person name="Kiefer A.F."/>
            <person name="Nichols A."/>
            <person name="Cepeda A.J."/>
            <person name="Yan W."/>
            <person name="Fan B."/>
            <person name="Jiang Y."/>
            <person name="Adhikari A."/>
            <person name="Zheng C.-J."/>
            <person name="Schuster L."/>
            <person name="Cowan T.M."/>
            <person name="Smanski M.J."/>
            <person name="Chevrette M.G."/>
            <person name="De Carvalho L.P.S."/>
            <person name="Shen B."/>
        </authorList>
    </citation>
    <scope>NUCLEOTIDE SEQUENCE [LARGE SCALE GENOMIC DNA]</scope>
    <source>
        <strain evidence="10 11">NPDC058546</strain>
    </source>
</reference>
<evidence type="ECO:0000313" key="10">
    <source>
        <dbReference type="EMBL" id="MFD4213338.1"/>
    </source>
</evidence>
<feature type="transmembrane region" description="Helical" evidence="8">
    <location>
        <begin position="21"/>
        <end position="42"/>
    </location>
</feature>
<keyword evidence="10" id="KW-0547">Nucleotide-binding</keyword>
<dbReference type="EMBL" id="JBHXOF010000004">
    <property type="protein sequence ID" value="MFD4213338.1"/>
    <property type="molecule type" value="Genomic_DNA"/>
</dbReference>
<feature type="region of interest" description="Disordered" evidence="7">
    <location>
        <begin position="462"/>
        <end position="648"/>
    </location>
</feature>
<dbReference type="Gene3D" id="3.30.565.10">
    <property type="entry name" value="Histidine kinase-like ATPase, C-terminal domain"/>
    <property type="match status" value="1"/>
</dbReference>
<evidence type="ECO:0000256" key="3">
    <source>
        <dbReference type="ARBA" id="ARBA00022553"/>
    </source>
</evidence>
<dbReference type="PANTHER" id="PTHR45436">
    <property type="entry name" value="SENSOR HISTIDINE KINASE YKOH"/>
    <property type="match status" value="1"/>
</dbReference>
<keyword evidence="8" id="KW-0812">Transmembrane</keyword>
<keyword evidence="11" id="KW-1185">Reference proteome</keyword>
<sequence>MPEPVPASQRRRPTKAPGTATAPLVAVLSVLAVAGALAVVLAPSGARGWAVAVVVTGWAVLAATLTVAHTLARRAQRAASARTAEAERLKTSLTALEADTAHTVDVALPALLRLVRGGVPAADALGRIPLPRGQRQRKLLHALAATVEGQEQQTAALRTESTRIHDELGRENTRLRDELHALTSEVERFTQETLPSVAARLREGESGATVQAEVYLPEQPLLRASVEAVLRELALSERRALAAQTASAKALSRVQAKSVSMLADLRSMQERHSEEVFGDLLKLDHSTSQLGLMTDRLALLMGGRPSRAWNRPIVMESILRGAVGRIAAYQRVRLHCSSNVAISGFAAEGVMHLLAELMDNAANFSPPIDEVHVYVEERGTGIVVTIEDSGLKMADAAMRRAADSVAGRLTDLAALQGTRLGLAVVGRLALKHRISVNYRPSSRGGTGVVVLLPRHLIAQESRESHAAAPTLREAATPATPASTPTPGPAPASTPAPAPAVTLAPEPATPVPTPVTPPPTPAPAPASATLSLPEAPAPAPPAPDPLVVRPREPEQPPARPAAPAATSGGLPVRTPGRTMGEAERERGRHRGAPAPTSAANPRGDTPRATPPRTAGQQFGAFQRGRRPQGNAAAAEQPDPGTVPPPSAAP</sequence>
<dbReference type="RefSeq" id="WP_382824954.1">
    <property type="nucleotide sequence ID" value="NZ_JBHXLY010000005.1"/>
</dbReference>